<keyword evidence="3" id="KW-1185">Reference proteome</keyword>
<dbReference type="Proteomes" id="UP001303046">
    <property type="component" value="Unassembled WGS sequence"/>
</dbReference>
<accession>A0ABR1C515</accession>
<protein>
    <submittedName>
        <fullName evidence="2">Uncharacterized protein</fullName>
    </submittedName>
</protein>
<sequence length="82" mass="9648">MWPEDHFTRLVENTIKLHDLDITTVTFIGLSMKYGMNTLNIALMLDMIAVMVLMETERRHQRNENGVTADKWRQFKGITPRI</sequence>
<keyword evidence="1" id="KW-1133">Transmembrane helix</keyword>
<keyword evidence="1" id="KW-0472">Membrane</keyword>
<keyword evidence="1" id="KW-0812">Transmembrane</keyword>
<evidence type="ECO:0000313" key="3">
    <source>
        <dbReference type="Proteomes" id="UP001303046"/>
    </source>
</evidence>
<dbReference type="EMBL" id="JAVFWL010000002">
    <property type="protein sequence ID" value="KAK6732498.1"/>
    <property type="molecule type" value="Genomic_DNA"/>
</dbReference>
<proteinExistence type="predicted"/>
<organism evidence="2 3">
    <name type="scientific">Necator americanus</name>
    <name type="common">Human hookworm</name>
    <dbReference type="NCBI Taxonomy" id="51031"/>
    <lineage>
        <taxon>Eukaryota</taxon>
        <taxon>Metazoa</taxon>
        <taxon>Ecdysozoa</taxon>
        <taxon>Nematoda</taxon>
        <taxon>Chromadorea</taxon>
        <taxon>Rhabditida</taxon>
        <taxon>Rhabditina</taxon>
        <taxon>Rhabditomorpha</taxon>
        <taxon>Strongyloidea</taxon>
        <taxon>Ancylostomatidae</taxon>
        <taxon>Bunostominae</taxon>
        <taxon>Necator</taxon>
    </lineage>
</organism>
<comment type="caution">
    <text evidence="2">The sequence shown here is derived from an EMBL/GenBank/DDBJ whole genome shotgun (WGS) entry which is preliminary data.</text>
</comment>
<name>A0ABR1C515_NECAM</name>
<evidence type="ECO:0000256" key="1">
    <source>
        <dbReference type="SAM" id="Phobius"/>
    </source>
</evidence>
<gene>
    <name evidence="2" type="primary">Necator_chrII.g4503</name>
    <name evidence="2" type="ORF">RB195_016711</name>
</gene>
<feature type="transmembrane region" description="Helical" evidence="1">
    <location>
        <begin position="34"/>
        <end position="54"/>
    </location>
</feature>
<evidence type="ECO:0000313" key="2">
    <source>
        <dbReference type="EMBL" id="KAK6732498.1"/>
    </source>
</evidence>
<reference evidence="2 3" key="1">
    <citation type="submission" date="2023-08" db="EMBL/GenBank/DDBJ databases">
        <title>A Necator americanus chromosomal reference genome.</title>
        <authorList>
            <person name="Ilik V."/>
            <person name="Petrzelkova K.J."/>
            <person name="Pardy F."/>
            <person name="Fuh T."/>
            <person name="Niatou-Singa F.S."/>
            <person name="Gouil Q."/>
            <person name="Baker L."/>
            <person name="Ritchie M.E."/>
            <person name="Jex A.R."/>
            <person name="Gazzola D."/>
            <person name="Li H."/>
            <person name="Toshio Fujiwara R."/>
            <person name="Zhan B."/>
            <person name="Aroian R.V."/>
            <person name="Pafco B."/>
            <person name="Schwarz E.M."/>
        </authorList>
    </citation>
    <scope>NUCLEOTIDE SEQUENCE [LARGE SCALE GENOMIC DNA]</scope>
    <source>
        <strain evidence="2 3">Aroian</strain>
        <tissue evidence="2">Whole animal</tissue>
    </source>
</reference>